<dbReference type="STRING" id="371602.SAMN04487984_0871"/>
<dbReference type="EMBL" id="FWXK01000004">
    <property type="protein sequence ID" value="SMC38810.1"/>
    <property type="molecule type" value="Genomic_DNA"/>
</dbReference>
<proteinExistence type="predicted"/>
<dbReference type="AlphaFoldDB" id="A0A1W1YRH4"/>
<accession>A0A1W1YRH4</accession>
<dbReference type="Proteomes" id="UP000243884">
    <property type="component" value="Unassembled WGS sequence"/>
</dbReference>
<gene>
    <name evidence="1" type="ORF">SAMN04487984_0871</name>
</gene>
<evidence type="ECO:0000313" key="2">
    <source>
        <dbReference type="Proteomes" id="UP000243884"/>
    </source>
</evidence>
<dbReference type="RefSeq" id="WP_084098960.1">
    <property type="nucleotide sequence ID" value="NZ_FWXK01000004.1"/>
</dbReference>
<reference evidence="2" key="1">
    <citation type="submission" date="2017-04" db="EMBL/GenBank/DDBJ databases">
        <authorList>
            <person name="Varghese N."/>
            <person name="Submissions S."/>
        </authorList>
    </citation>
    <scope>NUCLEOTIDE SEQUENCE [LARGE SCALE GENOMIC DNA]</scope>
    <source>
        <strain evidence="2">DSM 21500</strain>
    </source>
</reference>
<name>A0A1W1YRH4_9LACT</name>
<evidence type="ECO:0000313" key="1">
    <source>
        <dbReference type="EMBL" id="SMC38810.1"/>
    </source>
</evidence>
<organism evidence="1 2">
    <name type="scientific">Aerococcus suis</name>
    <dbReference type="NCBI Taxonomy" id="371602"/>
    <lineage>
        <taxon>Bacteria</taxon>
        <taxon>Bacillati</taxon>
        <taxon>Bacillota</taxon>
        <taxon>Bacilli</taxon>
        <taxon>Lactobacillales</taxon>
        <taxon>Aerococcaceae</taxon>
        <taxon>Aerococcus</taxon>
    </lineage>
</organism>
<sequence length="250" mass="29633">MEKNEWYVLTNPLSHQVLLRDLNFFYDTLSSVPENILLLNQRTALEQFDEYIKFHVISGRDKVEKYFKQQRNGRRLGAQWVDFESLSLLHQLHPQELAELLYLKHMTIPLNSPFYYKLRNQFVYLPVGPNVVKIYYRSWDVFYHQFAKALCSRVELGLGERRMTLNWKKNNDVKNSSVCMPSTDILMALSDFLREGVVLDFSQIQPNQKHVEVPIYLAEDHLETSIKHRPNLNQLGTLTYHRGEKNWTLD</sequence>
<dbReference type="OrthoDB" id="8704087at2"/>
<protein>
    <submittedName>
        <fullName evidence="1">Uncharacterized protein</fullName>
    </submittedName>
</protein>
<keyword evidence="2" id="KW-1185">Reference proteome</keyword>